<keyword evidence="2" id="KW-0157">Chromophore</keyword>
<evidence type="ECO:0000313" key="5">
    <source>
        <dbReference type="Proteomes" id="UP000231057"/>
    </source>
</evidence>
<organism evidence="4 5">
    <name type="scientific">Parathermosynechococcus lividus PCC 6715</name>
    <dbReference type="NCBI Taxonomy" id="1917166"/>
    <lineage>
        <taxon>Bacteria</taxon>
        <taxon>Bacillati</taxon>
        <taxon>Cyanobacteriota</taxon>
        <taxon>Cyanophyceae</taxon>
        <taxon>Acaryochloridales</taxon>
        <taxon>Thermosynechococcaceae</taxon>
        <taxon>Parathermosynechococcus</taxon>
    </lineage>
</organism>
<dbReference type="RefSeq" id="WP_099797790.1">
    <property type="nucleotide sequence ID" value="NZ_CP018092.1"/>
</dbReference>
<protein>
    <submittedName>
        <fullName evidence="4">Allophycocyanin</fullName>
    </submittedName>
</protein>
<dbReference type="AlphaFoldDB" id="A0A2D2PZB4"/>
<evidence type="ECO:0000256" key="1">
    <source>
        <dbReference type="ARBA" id="ARBA00008182"/>
    </source>
</evidence>
<proteinExistence type="inferred from homology"/>
<dbReference type="CDD" id="cd08919">
    <property type="entry name" value="PBP-like"/>
    <property type="match status" value="1"/>
</dbReference>
<gene>
    <name evidence="4" type="ORF">BRW62_01260</name>
</gene>
<dbReference type="OrthoDB" id="423955at2"/>
<dbReference type="Pfam" id="PF00502">
    <property type="entry name" value="Phycobilisome"/>
    <property type="match status" value="1"/>
</dbReference>
<comment type="similarity">
    <text evidence="1">Belongs to the phycobiliprotein family.</text>
</comment>
<reference evidence="5" key="2">
    <citation type="journal article" date="2022" name="Front. Microbiol.">
        <title>Comparative Genomic Analysis Revealed Distinct Molecular Components and Organization of CO2-Concentrating Mechanism in Thermophilic Cyanobacteria.</title>
        <authorList>
            <person name="Tang J."/>
            <person name="Zhou H."/>
            <person name="Yao D."/>
            <person name="Riaz S."/>
            <person name="You D."/>
            <person name="Klepacz-Smolka A."/>
            <person name="Daroch M."/>
        </authorList>
    </citation>
    <scope>NUCLEOTIDE SEQUENCE [LARGE SCALE GENOMIC DNA]</scope>
    <source>
        <strain evidence="5">PCC 6715</strain>
    </source>
</reference>
<sequence length="157" mass="18150">MFRQLNHLTVSADGRYARAEELNFLRDYLASVDTRISAYEKIRAEGELMADKIQAKQKAENPHCFHYGQRDHSEICRRDLVDAIRLSASAMLFAELDLMRDNFLLWYRTIVKAFNYETMADSTYGKLLPAMIKQLLTPEEQRVMQPVLALSSSILSK</sequence>
<dbReference type="KEGG" id="slw:BRW62_01260"/>
<evidence type="ECO:0000313" key="4">
    <source>
        <dbReference type="EMBL" id="ATS17598.1"/>
    </source>
</evidence>
<keyword evidence="3" id="KW-0089">Bile pigment</keyword>
<dbReference type="InterPro" id="IPR012128">
    <property type="entry name" value="Phycobilisome_asu/bsu"/>
</dbReference>
<dbReference type="Proteomes" id="UP000231057">
    <property type="component" value="Chromosome"/>
</dbReference>
<dbReference type="SUPFAM" id="SSF46458">
    <property type="entry name" value="Globin-like"/>
    <property type="match status" value="1"/>
</dbReference>
<accession>A0A2D2PZB4</accession>
<dbReference type="InterPro" id="IPR038719">
    <property type="entry name" value="Phycobilisome_asu/bsu_sf"/>
</dbReference>
<dbReference type="GO" id="GO:0030089">
    <property type="term" value="C:phycobilisome"/>
    <property type="evidence" value="ECO:0007669"/>
    <property type="project" value="InterPro"/>
</dbReference>
<name>A0A2D2PZB4_PARLV</name>
<dbReference type="EMBL" id="CP018092">
    <property type="protein sequence ID" value="ATS17598.1"/>
    <property type="molecule type" value="Genomic_DNA"/>
</dbReference>
<keyword evidence="5" id="KW-1185">Reference proteome</keyword>
<dbReference type="Gene3D" id="1.10.490.20">
    <property type="entry name" value="Phycocyanins"/>
    <property type="match status" value="1"/>
</dbReference>
<dbReference type="GO" id="GO:0015979">
    <property type="term" value="P:photosynthesis"/>
    <property type="evidence" value="ECO:0007669"/>
    <property type="project" value="InterPro"/>
</dbReference>
<reference evidence="4 5" key="1">
    <citation type="submission" date="2016-11" db="EMBL/GenBank/DDBJ databases">
        <title>Complete genome sequence of thermophilic cyanobacteria strain Synechococcus sp. PCC6715.</title>
        <authorList>
            <person name="Tang J."/>
            <person name="Daroch M."/>
            <person name="Liang Y."/>
            <person name="Jiang D."/>
            <person name="Shah M."/>
        </authorList>
    </citation>
    <scope>NUCLEOTIDE SEQUENCE [LARGE SCALE GENOMIC DNA]</scope>
    <source>
        <strain evidence="4 5">PCC 6715</strain>
    </source>
</reference>
<evidence type="ECO:0000256" key="2">
    <source>
        <dbReference type="ARBA" id="ARBA00022991"/>
    </source>
</evidence>
<dbReference type="InterPro" id="IPR009050">
    <property type="entry name" value="Globin-like_sf"/>
</dbReference>
<evidence type="ECO:0000256" key="3">
    <source>
        <dbReference type="ARBA" id="ARBA00023307"/>
    </source>
</evidence>